<keyword evidence="8" id="KW-1185">Reference proteome</keyword>
<dbReference type="InterPro" id="IPR011992">
    <property type="entry name" value="EF-hand-dom_pair"/>
</dbReference>
<dbReference type="InterPro" id="IPR018247">
    <property type="entry name" value="EF_Hand_1_Ca_BS"/>
</dbReference>
<dbReference type="PANTHER" id="PTHR23048">
    <property type="entry name" value="MYOSIN LIGHT CHAIN 1, 3"/>
    <property type="match status" value="1"/>
</dbReference>
<dbReference type="PROSITE" id="PS50222">
    <property type="entry name" value="EF_HAND_2"/>
    <property type="match status" value="3"/>
</dbReference>
<accession>A0A540N592</accession>
<reference evidence="7 8" key="1">
    <citation type="journal article" date="2019" name="G3 (Bethesda)">
        <title>Sequencing of a Wild Apple (Malus baccata) Genome Unravels the Differences Between Cultivated and Wild Apple Species Regarding Disease Resistance and Cold Tolerance.</title>
        <authorList>
            <person name="Chen X."/>
        </authorList>
    </citation>
    <scope>NUCLEOTIDE SEQUENCE [LARGE SCALE GENOMIC DNA]</scope>
    <source>
        <strain evidence="8">cv. Shandingzi</strain>
        <tissue evidence="7">Leaves</tissue>
    </source>
</reference>
<dbReference type="AlphaFoldDB" id="A0A540N592"/>
<keyword evidence="2" id="KW-0479">Metal-binding</keyword>
<dbReference type="GO" id="GO:0016460">
    <property type="term" value="C:myosin II complex"/>
    <property type="evidence" value="ECO:0007669"/>
    <property type="project" value="TreeGrafter"/>
</dbReference>
<dbReference type="SUPFAM" id="SSF47473">
    <property type="entry name" value="EF-hand"/>
    <property type="match status" value="1"/>
</dbReference>
<dbReference type="EMBL" id="VIEB01000108">
    <property type="protein sequence ID" value="TQE06211.1"/>
    <property type="molecule type" value="Genomic_DNA"/>
</dbReference>
<dbReference type="GO" id="GO:0005509">
    <property type="term" value="F:calcium ion binding"/>
    <property type="evidence" value="ECO:0007669"/>
    <property type="project" value="InterPro"/>
</dbReference>
<evidence type="ECO:0000256" key="1">
    <source>
        <dbReference type="ARBA" id="ARBA00009763"/>
    </source>
</evidence>
<evidence type="ECO:0000256" key="4">
    <source>
        <dbReference type="ARBA" id="ARBA00022837"/>
    </source>
</evidence>
<feature type="region of interest" description="Disordered" evidence="5">
    <location>
        <begin position="141"/>
        <end position="174"/>
    </location>
</feature>
<feature type="domain" description="EF-hand" evidence="6">
    <location>
        <begin position="8"/>
        <end position="43"/>
    </location>
</feature>
<gene>
    <name evidence="7" type="ORF">C1H46_008151</name>
</gene>
<dbReference type="Pfam" id="PF00036">
    <property type="entry name" value="EF-hand_1"/>
    <property type="match status" value="1"/>
</dbReference>
<dbReference type="GO" id="GO:0016705">
    <property type="term" value="F:oxidoreductase activity, acting on paired donors, with incorporation or reduction of molecular oxygen"/>
    <property type="evidence" value="ECO:0007669"/>
    <property type="project" value="InterPro"/>
</dbReference>
<dbReference type="STRING" id="106549.A0A540N592"/>
<dbReference type="GO" id="GO:0020037">
    <property type="term" value="F:heme binding"/>
    <property type="evidence" value="ECO:0007669"/>
    <property type="project" value="InterPro"/>
</dbReference>
<feature type="domain" description="EF-hand" evidence="6">
    <location>
        <begin position="45"/>
        <end position="80"/>
    </location>
</feature>
<evidence type="ECO:0000256" key="5">
    <source>
        <dbReference type="SAM" id="MobiDB-lite"/>
    </source>
</evidence>
<feature type="domain" description="EF-hand" evidence="6">
    <location>
        <begin position="81"/>
        <end position="116"/>
    </location>
</feature>
<dbReference type="Gene3D" id="1.10.238.10">
    <property type="entry name" value="EF-hand"/>
    <property type="match status" value="3"/>
</dbReference>
<evidence type="ECO:0000256" key="3">
    <source>
        <dbReference type="ARBA" id="ARBA00022737"/>
    </source>
</evidence>
<evidence type="ECO:0000259" key="6">
    <source>
        <dbReference type="PROSITE" id="PS50222"/>
    </source>
</evidence>
<dbReference type="InterPro" id="IPR036396">
    <property type="entry name" value="Cyt_P450_sf"/>
</dbReference>
<evidence type="ECO:0000313" key="7">
    <source>
        <dbReference type="EMBL" id="TQE06211.1"/>
    </source>
</evidence>
<dbReference type="Proteomes" id="UP000315295">
    <property type="component" value="Unassembled WGS sequence"/>
</dbReference>
<keyword evidence="3" id="KW-0677">Repeat</keyword>
<name>A0A540N592_MALBA</name>
<dbReference type="CDD" id="cd00051">
    <property type="entry name" value="EFh"/>
    <property type="match status" value="2"/>
</dbReference>
<dbReference type="GO" id="GO:0004497">
    <property type="term" value="F:monooxygenase activity"/>
    <property type="evidence" value="ECO:0007669"/>
    <property type="project" value="InterPro"/>
</dbReference>
<organism evidence="7 8">
    <name type="scientific">Malus baccata</name>
    <name type="common">Siberian crab apple</name>
    <name type="synonym">Pyrus baccata</name>
    <dbReference type="NCBI Taxonomy" id="106549"/>
    <lineage>
        <taxon>Eukaryota</taxon>
        <taxon>Viridiplantae</taxon>
        <taxon>Streptophyta</taxon>
        <taxon>Embryophyta</taxon>
        <taxon>Tracheophyta</taxon>
        <taxon>Spermatophyta</taxon>
        <taxon>Magnoliopsida</taxon>
        <taxon>eudicotyledons</taxon>
        <taxon>Gunneridae</taxon>
        <taxon>Pentapetalae</taxon>
        <taxon>rosids</taxon>
        <taxon>fabids</taxon>
        <taxon>Rosales</taxon>
        <taxon>Rosaceae</taxon>
        <taxon>Amygdaloideae</taxon>
        <taxon>Maleae</taxon>
        <taxon>Malus</taxon>
    </lineage>
</organism>
<comment type="similarity">
    <text evidence="1">Belongs to the calmodulin family.</text>
</comment>
<dbReference type="InterPro" id="IPR002048">
    <property type="entry name" value="EF_hand_dom"/>
</dbReference>
<evidence type="ECO:0000313" key="8">
    <source>
        <dbReference type="Proteomes" id="UP000315295"/>
    </source>
</evidence>
<sequence length="252" mass="28650">MRSLGQNPTEAELQDMINEVDADGNGTIDFPEFLNLMARKMKDTDSEEELKEAFRVFDKDQNGFISAAELRHVMTNLGEKLTDEEVDEMIREADVDGDGQINYEEFVKVMMANCNAEVSPFTSPNVNSRYFGILGKAELKGRMRSRSNQRSDSVGSTNSKEYKNKTNGGGENGKMRRRYRCRQHLHDCSIFPEVLGKVREEVARIWSPESNPPITAEKLSKMKYTHAVALEVVRYRAPATKGYLPLLQKKWG</sequence>
<dbReference type="InterPro" id="IPR050230">
    <property type="entry name" value="CALM/Myosin/TropC-like"/>
</dbReference>
<dbReference type="SMART" id="SM00054">
    <property type="entry name" value="EFh"/>
    <property type="match status" value="3"/>
</dbReference>
<dbReference type="PROSITE" id="PS00018">
    <property type="entry name" value="EF_HAND_1"/>
    <property type="match status" value="3"/>
</dbReference>
<dbReference type="Pfam" id="PF13499">
    <property type="entry name" value="EF-hand_7"/>
    <property type="match status" value="1"/>
</dbReference>
<dbReference type="PANTHER" id="PTHR23048:SF53">
    <property type="entry name" value="CALMODULIN"/>
    <property type="match status" value="1"/>
</dbReference>
<protein>
    <recommendedName>
        <fullName evidence="6">EF-hand domain-containing protein</fullName>
    </recommendedName>
</protein>
<dbReference type="FunFam" id="1.10.238.10:FF:000034">
    <property type="entry name" value="Calmodulin"/>
    <property type="match status" value="1"/>
</dbReference>
<keyword evidence="4" id="KW-0106">Calcium</keyword>
<dbReference type="Gene3D" id="1.10.630.10">
    <property type="entry name" value="Cytochrome P450"/>
    <property type="match status" value="1"/>
</dbReference>
<evidence type="ECO:0000256" key="2">
    <source>
        <dbReference type="ARBA" id="ARBA00022723"/>
    </source>
</evidence>
<dbReference type="GO" id="GO:0005506">
    <property type="term" value="F:iron ion binding"/>
    <property type="evidence" value="ECO:0007669"/>
    <property type="project" value="InterPro"/>
</dbReference>
<dbReference type="FunFam" id="1.10.238.10:FF:000100">
    <property type="entry name" value="Calmodulin 1"/>
    <property type="match status" value="1"/>
</dbReference>
<feature type="compositionally biased region" description="Polar residues" evidence="5">
    <location>
        <begin position="148"/>
        <end position="159"/>
    </location>
</feature>
<proteinExistence type="inferred from homology"/>
<dbReference type="SUPFAM" id="SSF48264">
    <property type="entry name" value="Cytochrome P450"/>
    <property type="match status" value="1"/>
</dbReference>
<comment type="caution">
    <text evidence="7">The sequence shown here is derived from an EMBL/GenBank/DDBJ whole genome shotgun (WGS) entry which is preliminary data.</text>
</comment>